<name>A0ACB7XPE7_9ERIC</name>
<reference evidence="1 2" key="1">
    <citation type="journal article" date="2021" name="Hortic Res">
        <title>High-quality reference genome and annotation aids understanding of berry development for evergreen blueberry (Vaccinium darrowii).</title>
        <authorList>
            <person name="Yu J."/>
            <person name="Hulse-Kemp A.M."/>
            <person name="Babiker E."/>
            <person name="Staton M."/>
        </authorList>
    </citation>
    <scope>NUCLEOTIDE SEQUENCE [LARGE SCALE GENOMIC DNA]</scope>
    <source>
        <strain evidence="2">cv. NJ 8807/NJ 8810</strain>
        <tissue evidence="1">Young leaf</tissue>
    </source>
</reference>
<sequence>MRSKDTTSTSRHNSSDLYTRVKLRTSDGRGCDSGRDNSAVKNVKSMNGQGKKIMANNDVNSGGISKKKECLDFVVKRKELVLGGNNTFPSRSTKMASFTTLAKQEAAISSRNIKGNRERRDGLANLNDEGTALKMLEVGDMVWGRVESHPWWPGEIFDEAFACPLVRNTKKKGHLLVAFYGDNSYGWFEPDGLIPFGPHFIEKSKQTSALGFLTAVGEAKDEVNRRAALGLTCLCRNHNNFRITHVQGFLEVDVCGFEKGSIYPVKQIERARHDFQPIKTLSFLKKLAVMPRNDMQRNVGRMNNVARLLAYRRAVFEEFDETYAQAFGVQPRRPGGSPLVANDLQVPPQAPLRGQQRLQKGTAFDNASDRSKRSEKRPSSEENPFKKRKTSNGTKLSAESSLRGQPEIKKAIAFEKVTDRFSSCSKSSKKGPGSEDNAIKKPKNETKSSTENKKTHQIPLEVLGDEKGVGPTEPTILFMKFSPGSRLPSVFEVKAKFARFGINESETHMFWKTSTRQVVFKEVSGAQAAYNYALQNNPLFHDAKVRYSLRASKVSFIDGSGESSRQVVEESSGVVPNLKSCLKKLPEDESGSFDSTTKVDNALNRESCQVEARKNKSNQITSSTTTGVDISQQMMILLLKCNDIVTDLMRSST</sequence>
<comment type="caution">
    <text evidence="1">The sequence shown here is derived from an EMBL/GenBank/DDBJ whole genome shotgun (WGS) entry which is preliminary data.</text>
</comment>
<protein>
    <submittedName>
        <fullName evidence="1">Uncharacterized protein</fullName>
    </submittedName>
</protein>
<evidence type="ECO:0000313" key="2">
    <source>
        <dbReference type="Proteomes" id="UP000828048"/>
    </source>
</evidence>
<proteinExistence type="predicted"/>
<accession>A0ACB7XPE7</accession>
<gene>
    <name evidence="1" type="ORF">Vadar_009626</name>
</gene>
<dbReference type="Proteomes" id="UP000828048">
    <property type="component" value="Chromosome 1"/>
</dbReference>
<keyword evidence="2" id="KW-1185">Reference proteome</keyword>
<dbReference type="EMBL" id="CM037151">
    <property type="protein sequence ID" value="KAH7842831.1"/>
    <property type="molecule type" value="Genomic_DNA"/>
</dbReference>
<evidence type="ECO:0000313" key="1">
    <source>
        <dbReference type="EMBL" id="KAH7842831.1"/>
    </source>
</evidence>
<organism evidence="1 2">
    <name type="scientific">Vaccinium darrowii</name>
    <dbReference type="NCBI Taxonomy" id="229202"/>
    <lineage>
        <taxon>Eukaryota</taxon>
        <taxon>Viridiplantae</taxon>
        <taxon>Streptophyta</taxon>
        <taxon>Embryophyta</taxon>
        <taxon>Tracheophyta</taxon>
        <taxon>Spermatophyta</taxon>
        <taxon>Magnoliopsida</taxon>
        <taxon>eudicotyledons</taxon>
        <taxon>Gunneridae</taxon>
        <taxon>Pentapetalae</taxon>
        <taxon>asterids</taxon>
        <taxon>Ericales</taxon>
        <taxon>Ericaceae</taxon>
        <taxon>Vaccinioideae</taxon>
        <taxon>Vaccinieae</taxon>
        <taxon>Vaccinium</taxon>
    </lineage>
</organism>